<dbReference type="PANTHER" id="PTHR11567:SF142">
    <property type="entry name" value="PHOSPHOGLYCERATE MUTASE-LIKE PROTEIN"/>
    <property type="match status" value="1"/>
</dbReference>
<dbReference type="AlphaFoldDB" id="A0A2A9NS74"/>
<evidence type="ECO:0000256" key="1">
    <source>
        <dbReference type="SAM" id="Phobius"/>
    </source>
</evidence>
<protein>
    <recommendedName>
        <fullName evidence="4">Phosphoglycerate mutase-like protein</fullName>
    </recommendedName>
</protein>
<gene>
    <name evidence="2" type="ORF">AMATHDRAFT_137752</name>
</gene>
<keyword evidence="1" id="KW-0812">Transmembrane</keyword>
<feature type="transmembrane region" description="Helical" evidence="1">
    <location>
        <begin position="403"/>
        <end position="427"/>
    </location>
</feature>
<dbReference type="InterPro" id="IPR029033">
    <property type="entry name" value="His_PPase_superfam"/>
</dbReference>
<evidence type="ECO:0008006" key="4">
    <source>
        <dbReference type="Google" id="ProtNLM"/>
    </source>
</evidence>
<dbReference type="Proteomes" id="UP000242287">
    <property type="component" value="Unassembled WGS sequence"/>
</dbReference>
<dbReference type="GO" id="GO:0016791">
    <property type="term" value="F:phosphatase activity"/>
    <property type="evidence" value="ECO:0007669"/>
    <property type="project" value="TreeGrafter"/>
</dbReference>
<accession>A0A2A9NS74</accession>
<name>A0A2A9NS74_9AGAR</name>
<reference evidence="2 3" key="1">
    <citation type="submission" date="2014-02" db="EMBL/GenBank/DDBJ databases">
        <title>Transposable element dynamics among asymbiotic and ectomycorrhizal Amanita fungi.</title>
        <authorList>
            <consortium name="DOE Joint Genome Institute"/>
            <person name="Hess J."/>
            <person name="Skrede I."/>
            <person name="Wolfe B."/>
            <person name="LaButti K."/>
            <person name="Ohm R.A."/>
            <person name="Grigoriev I.V."/>
            <person name="Pringle A."/>
        </authorList>
    </citation>
    <scope>NUCLEOTIDE SEQUENCE [LARGE SCALE GENOMIC DNA]</scope>
    <source>
        <strain evidence="2 3">SKay4041</strain>
    </source>
</reference>
<dbReference type="PANTHER" id="PTHR11567">
    <property type="entry name" value="ACID PHOSPHATASE-RELATED"/>
    <property type="match status" value="1"/>
</dbReference>
<dbReference type="Gene3D" id="3.40.50.1240">
    <property type="entry name" value="Phosphoglycerate mutase-like"/>
    <property type="match status" value="1"/>
</dbReference>
<keyword evidence="1" id="KW-0472">Membrane</keyword>
<keyword evidence="3" id="KW-1185">Reference proteome</keyword>
<dbReference type="InterPro" id="IPR050645">
    <property type="entry name" value="Histidine_acid_phosphatase"/>
</dbReference>
<dbReference type="EMBL" id="KZ301974">
    <property type="protein sequence ID" value="PFH53379.1"/>
    <property type="molecule type" value="Genomic_DNA"/>
</dbReference>
<dbReference type="OrthoDB" id="258392at2759"/>
<dbReference type="SUPFAM" id="SSF53254">
    <property type="entry name" value="Phosphoglycerate mutase-like"/>
    <property type="match status" value="1"/>
</dbReference>
<dbReference type="STRING" id="703135.A0A2A9NS74"/>
<keyword evidence="1" id="KW-1133">Transmembrane helix</keyword>
<proteinExistence type="predicted"/>
<evidence type="ECO:0000313" key="3">
    <source>
        <dbReference type="Proteomes" id="UP000242287"/>
    </source>
</evidence>
<organism evidence="2 3">
    <name type="scientific">Amanita thiersii Skay4041</name>
    <dbReference type="NCBI Taxonomy" id="703135"/>
    <lineage>
        <taxon>Eukaryota</taxon>
        <taxon>Fungi</taxon>
        <taxon>Dikarya</taxon>
        <taxon>Basidiomycota</taxon>
        <taxon>Agaricomycotina</taxon>
        <taxon>Agaricomycetes</taxon>
        <taxon>Agaricomycetidae</taxon>
        <taxon>Agaricales</taxon>
        <taxon>Pluteineae</taxon>
        <taxon>Amanitaceae</taxon>
        <taxon>Amanita</taxon>
    </lineage>
</organism>
<evidence type="ECO:0000313" key="2">
    <source>
        <dbReference type="EMBL" id="PFH53379.1"/>
    </source>
</evidence>
<sequence length="452" mass="49983">MTDRADTGHLLGVVLLVRHGDRQGFYQDPHSYTPSATAITPLGNRQEYQLGQLLRLTYIERNSSSHIQGINDTIADQAQLRVRADAGGEGGVIFNSALSLLQGLYPATTDYTTRLANGTVVTGPLNGYQYIPIESVEPENDVSMEGWTYCNNFITDTNNFYASSDFQLKEADNRDFLRNLSQFLDGRPVTLNNMVMVTKVFDFMNVQSIHNQTFRDTLPNGYLEKARDIINWREYHTFSSNELSGIRNIAGRTILPSIIKGLNNISNPDEPTKLVYLAVSYKPLLSLFKMTRVADQNPQLAGIVNYAAAVAVEVWQQSPLSEPHLRFNFKNGTEDSHFKSFSFFGSSEDVPLSSFTTSLTSAGINTTAEWCSVCSNIKERGCDQVSIALDANSQLYHQLIDPVGAGFLGAGLTLAIVTVIILVLLFMKIISIGSKKSKPIILSDQDSEHVGE</sequence>